<dbReference type="PROSITE" id="PS50113">
    <property type="entry name" value="PAC"/>
    <property type="match status" value="1"/>
</dbReference>
<dbReference type="Pfam" id="PF13188">
    <property type="entry name" value="PAS_8"/>
    <property type="match status" value="1"/>
</dbReference>
<feature type="domain" description="Histidine kinase" evidence="8">
    <location>
        <begin position="347"/>
        <end position="561"/>
    </location>
</feature>
<dbReference type="InterPro" id="IPR036890">
    <property type="entry name" value="HATPase_C_sf"/>
</dbReference>
<dbReference type="SMART" id="SM00086">
    <property type="entry name" value="PAC"/>
    <property type="match status" value="2"/>
</dbReference>
<dbReference type="Proteomes" id="UP000317371">
    <property type="component" value="Unassembled WGS sequence"/>
</dbReference>
<comment type="catalytic activity">
    <reaction evidence="1">
        <text>ATP + protein L-histidine = ADP + protein N-phospho-L-histidine.</text>
        <dbReference type="EC" id="2.7.13.3"/>
    </reaction>
</comment>
<evidence type="ECO:0000256" key="1">
    <source>
        <dbReference type="ARBA" id="ARBA00000085"/>
    </source>
</evidence>
<dbReference type="InterPro" id="IPR000014">
    <property type="entry name" value="PAS"/>
</dbReference>
<dbReference type="Gene3D" id="3.30.565.10">
    <property type="entry name" value="Histidine kinase-like ATPase, C-terminal domain"/>
    <property type="match status" value="1"/>
</dbReference>
<dbReference type="PANTHER" id="PTHR43304">
    <property type="entry name" value="PHYTOCHROME-LIKE PROTEIN CPH1"/>
    <property type="match status" value="1"/>
</dbReference>
<dbReference type="SUPFAM" id="SSF55785">
    <property type="entry name" value="PYP-like sensor domain (PAS domain)"/>
    <property type="match status" value="2"/>
</dbReference>
<evidence type="ECO:0000256" key="6">
    <source>
        <dbReference type="ARBA" id="ARBA00023012"/>
    </source>
</evidence>
<keyword evidence="4" id="KW-0808">Transferase</keyword>
<comment type="caution">
    <text evidence="11">The sequence shown here is derived from an EMBL/GenBank/DDBJ whole genome shotgun (WGS) entry which is preliminary data.</text>
</comment>
<feature type="domain" description="PAS" evidence="9">
    <location>
        <begin position="77"/>
        <end position="142"/>
    </location>
</feature>
<evidence type="ECO:0000256" key="4">
    <source>
        <dbReference type="ARBA" id="ARBA00022679"/>
    </source>
</evidence>
<dbReference type="NCBIfam" id="TIGR00229">
    <property type="entry name" value="sensory_box"/>
    <property type="match status" value="2"/>
</dbReference>
<keyword evidence="6" id="KW-0902">Two-component regulatory system</keyword>
<dbReference type="OrthoDB" id="9813394at2"/>
<dbReference type="EC" id="2.7.13.3" evidence="2"/>
<keyword evidence="3" id="KW-0597">Phosphoprotein</keyword>
<dbReference type="InterPro" id="IPR000700">
    <property type="entry name" value="PAS-assoc_C"/>
</dbReference>
<evidence type="ECO:0000256" key="3">
    <source>
        <dbReference type="ARBA" id="ARBA00022553"/>
    </source>
</evidence>
<dbReference type="CDD" id="cd00130">
    <property type="entry name" value="PAS"/>
    <property type="match status" value="2"/>
</dbReference>
<keyword evidence="5 11" id="KW-0418">Kinase</keyword>
<evidence type="ECO:0000313" key="12">
    <source>
        <dbReference type="Proteomes" id="UP000317371"/>
    </source>
</evidence>
<evidence type="ECO:0000259" key="10">
    <source>
        <dbReference type="PROSITE" id="PS50113"/>
    </source>
</evidence>
<dbReference type="Pfam" id="PF00512">
    <property type="entry name" value="HisKA"/>
    <property type="match status" value="1"/>
</dbReference>
<feature type="coiled-coil region" evidence="7">
    <location>
        <begin position="317"/>
        <end position="344"/>
    </location>
</feature>
<dbReference type="RefSeq" id="WP_141611409.1">
    <property type="nucleotide sequence ID" value="NZ_VIGC02000025.1"/>
</dbReference>
<name>A0A540VDV9_9CHLR</name>
<dbReference type="EMBL" id="VIGC01000025">
    <property type="protein sequence ID" value="TQE94303.1"/>
    <property type="molecule type" value="Genomic_DNA"/>
</dbReference>
<dbReference type="PROSITE" id="PS50109">
    <property type="entry name" value="HIS_KIN"/>
    <property type="match status" value="1"/>
</dbReference>
<dbReference type="InterPro" id="IPR001610">
    <property type="entry name" value="PAC"/>
</dbReference>
<dbReference type="AlphaFoldDB" id="A0A540VDV9"/>
<dbReference type="InterPro" id="IPR013655">
    <property type="entry name" value="PAS_fold_3"/>
</dbReference>
<proteinExistence type="predicted"/>
<dbReference type="InParanoid" id="A0A540VDV9"/>
<dbReference type="InterPro" id="IPR004358">
    <property type="entry name" value="Sig_transdc_His_kin-like_C"/>
</dbReference>
<feature type="domain" description="PAS" evidence="9">
    <location>
        <begin position="202"/>
        <end position="244"/>
    </location>
</feature>
<dbReference type="Pfam" id="PF08447">
    <property type="entry name" value="PAS_3"/>
    <property type="match status" value="1"/>
</dbReference>
<dbReference type="Pfam" id="PF02518">
    <property type="entry name" value="HATPase_c"/>
    <property type="match status" value="1"/>
</dbReference>
<dbReference type="InterPro" id="IPR003594">
    <property type="entry name" value="HATPase_dom"/>
</dbReference>
<feature type="domain" description="PAC" evidence="10">
    <location>
        <begin position="146"/>
        <end position="201"/>
    </location>
</feature>
<dbReference type="InterPro" id="IPR035965">
    <property type="entry name" value="PAS-like_dom_sf"/>
</dbReference>
<dbReference type="Gene3D" id="1.10.287.130">
    <property type="match status" value="1"/>
</dbReference>
<gene>
    <name evidence="11" type="ORF">FKZ61_17280</name>
</gene>
<evidence type="ECO:0000259" key="8">
    <source>
        <dbReference type="PROSITE" id="PS50109"/>
    </source>
</evidence>
<dbReference type="CDD" id="cd00082">
    <property type="entry name" value="HisKA"/>
    <property type="match status" value="1"/>
</dbReference>
<dbReference type="InterPro" id="IPR052162">
    <property type="entry name" value="Sensor_kinase/Photoreceptor"/>
</dbReference>
<reference evidence="11 12" key="1">
    <citation type="submission" date="2019-06" db="EMBL/GenBank/DDBJ databases">
        <title>Genome sequence of Litorilinea aerophila BAA-2444.</title>
        <authorList>
            <person name="Maclea K.S."/>
            <person name="Maurais E.G."/>
            <person name="Iannazzi L.C."/>
        </authorList>
    </citation>
    <scope>NUCLEOTIDE SEQUENCE [LARGE SCALE GENOMIC DNA]</scope>
    <source>
        <strain evidence="11 12">ATCC BAA-2444</strain>
    </source>
</reference>
<dbReference type="PRINTS" id="PR00344">
    <property type="entry name" value="BCTRLSENSOR"/>
</dbReference>
<organism evidence="11 12">
    <name type="scientific">Litorilinea aerophila</name>
    <dbReference type="NCBI Taxonomy" id="1204385"/>
    <lineage>
        <taxon>Bacteria</taxon>
        <taxon>Bacillati</taxon>
        <taxon>Chloroflexota</taxon>
        <taxon>Caldilineae</taxon>
        <taxon>Caldilineales</taxon>
        <taxon>Caldilineaceae</taxon>
        <taxon>Litorilinea</taxon>
    </lineage>
</organism>
<dbReference type="SMART" id="SM00091">
    <property type="entry name" value="PAS"/>
    <property type="match status" value="2"/>
</dbReference>
<evidence type="ECO:0000256" key="5">
    <source>
        <dbReference type="ARBA" id="ARBA00022777"/>
    </source>
</evidence>
<dbReference type="InterPro" id="IPR003661">
    <property type="entry name" value="HisK_dim/P_dom"/>
</dbReference>
<keyword evidence="12" id="KW-1185">Reference proteome</keyword>
<dbReference type="SUPFAM" id="SSF47384">
    <property type="entry name" value="Homodimeric domain of signal transducing histidine kinase"/>
    <property type="match status" value="1"/>
</dbReference>
<dbReference type="FunFam" id="3.30.565.10:FF:000006">
    <property type="entry name" value="Sensor histidine kinase WalK"/>
    <property type="match status" value="1"/>
</dbReference>
<dbReference type="SUPFAM" id="SSF55874">
    <property type="entry name" value="ATPase domain of HSP90 chaperone/DNA topoisomerase II/histidine kinase"/>
    <property type="match status" value="1"/>
</dbReference>
<evidence type="ECO:0000259" key="9">
    <source>
        <dbReference type="PROSITE" id="PS50112"/>
    </source>
</evidence>
<evidence type="ECO:0000256" key="2">
    <source>
        <dbReference type="ARBA" id="ARBA00012438"/>
    </source>
</evidence>
<dbReference type="Gene3D" id="3.30.450.20">
    <property type="entry name" value="PAS domain"/>
    <property type="match status" value="2"/>
</dbReference>
<dbReference type="PROSITE" id="PS50112">
    <property type="entry name" value="PAS"/>
    <property type="match status" value="2"/>
</dbReference>
<dbReference type="SMART" id="SM00387">
    <property type="entry name" value="HATPase_c"/>
    <property type="match status" value="1"/>
</dbReference>
<keyword evidence="7" id="KW-0175">Coiled coil</keyword>
<evidence type="ECO:0000256" key="7">
    <source>
        <dbReference type="SAM" id="Coils"/>
    </source>
</evidence>
<protein>
    <recommendedName>
        <fullName evidence="2">histidine kinase</fullName>
        <ecNumber evidence="2">2.7.13.3</ecNumber>
    </recommendedName>
</protein>
<dbReference type="PANTHER" id="PTHR43304:SF1">
    <property type="entry name" value="PAC DOMAIN-CONTAINING PROTEIN"/>
    <property type="match status" value="1"/>
</dbReference>
<dbReference type="GO" id="GO:0000155">
    <property type="term" value="F:phosphorelay sensor kinase activity"/>
    <property type="evidence" value="ECO:0007669"/>
    <property type="project" value="InterPro"/>
</dbReference>
<evidence type="ECO:0000313" key="11">
    <source>
        <dbReference type="EMBL" id="TQE94303.1"/>
    </source>
</evidence>
<dbReference type="InterPro" id="IPR036097">
    <property type="entry name" value="HisK_dim/P_sf"/>
</dbReference>
<sequence length="572" mass="64374">MKPIIPPSMSGPLRVAVGYILVASIWIGVSDRLLSWLTQDPATLTAMQTYKGWFFVLVTGALLYLERHHAERALQASEERFRRLADNAPDIIYHLALQPTYHFEYISPNIAALAGISPETVYADPDSLLQRLHPEDRRRLLQPGSLATPRLVVRWQGRDGNLIWTEHRHAPILDADGNLQAVDGIARNITEQIQAQQALQLSEEKFRRAVLHAPIPIMIHASDGQVVQVNRIWCQITGYTQADLPTLDRWLELALGQEGAADAATLYQSPPPLDRVVERELAIRTSQGEQRIWHFRVASLGRQMDGQWLILTMALDVTEERLAEAQMKELIQELEARNAEMERFTYTVSHDLKSPLVTIRGFLSLLERDLAAEDRDGIASDVHFIREAAERMQRLLEELLRLSRAGRKKIQPQPVSMAQLVQDVLEMLAGVLDDRGVTVQVAPDLPTVAGERARLQEVFLNLVDNAVKYMGTQPHPHIDIGSEIQGEQALFWVRDNGMGIDPRHHERIFELFEQLDRESQGTGIGLALVKRIVEVHGGQIWVESAGQGMGATFKLTLPLWKEEDGHADPSEA</sequence>
<dbReference type="InterPro" id="IPR005467">
    <property type="entry name" value="His_kinase_dom"/>
</dbReference>
<dbReference type="SMART" id="SM00388">
    <property type="entry name" value="HisKA"/>
    <property type="match status" value="1"/>
</dbReference>
<accession>A0A540VDV9</accession>